<organism evidence="2 3">
    <name type="scientific">Periconia macrospinosa</name>
    <dbReference type="NCBI Taxonomy" id="97972"/>
    <lineage>
        <taxon>Eukaryota</taxon>
        <taxon>Fungi</taxon>
        <taxon>Dikarya</taxon>
        <taxon>Ascomycota</taxon>
        <taxon>Pezizomycotina</taxon>
        <taxon>Dothideomycetes</taxon>
        <taxon>Pleosporomycetidae</taxon>
        <taxon>Pleosporales</taxon>
        <taxon>Massarineae</taxon>
        <taxon>Periconiaceae</taxon>
        <taxon>Periconia</taxon>
    </lineage>
</organism>
<evidence type="ECO:0000313" key="2">
    <source>
        <dbReference type="EMBL" id="PVI06114.1"/>
    </source>
</evidence>
<accession>A0A2V1E8Z3</accession>
<dbReference type="AlphaFoldDB" id="A0A2V1E8Z3"/>
<dbReference type="OrthoDB" id="4357148at2759"/>
<dbReference type="Proteomes" id="UP000244855">
    <property type="component" value="Unassembled WGS sequence"/>
</dbReference>
<feature type="region of interest" description="Disordered" evidence="1">
    <location>
        <begin position="1"/>
        <end position="102"/>
    </location>
</feature>
<evidence type="ECO:0008006" key="4">
    <source>
        <dbReference type="Google" id="ProtNLM"/>
    </source>
</evidence>
<dbReference type="EMBL" id="KZ805310">
    <property type="protein sequence ID" value="PVI06114.1"/>
    <property type="molecule type" value="Genomic_DNA"/>
</dbReference>
<keyword evidence="3" id="KW-1185">Reference proteome</keyword>
<evidence type="ECO:0000313" key="3">
    <source>
        <dbReference type="Proteomes" id="UP000244855"/>
    </source>
</evidence>
<feature type="compositionally biased region" description="Basic and acidic residues" evidence="1">
    <location>
        <begin position="51"/>
        <end position="72"/>
    </location>
</feature>
<proteinExistence type="predicted"/>
<feature type="compositionally biased region" description="Basic and acidic residues" evidence="1">
    <location>
        <begin position="14"/>
        <end position="27"/>
    </location>
</feature>
<protein>
    <recommendedName>
        <fullName evidence="4">Histone chaperone domain-containing protein</fullName>
    </recommendedName>
</protein>
<name>A0A2V1E8Z3_9PLEO</name>
<reference evidence="2 3" key="1">
    <citation type="journal article" date="2018" name="Sci. Rep.">
        <title>Comparative genomics provides insights into the lifestyle and reveals functional heterogeneity of dark septate endophytic fungi.</title>
        <authorList>
            <person name="Knapp D.G."/>
            <person name="Nemeth J.B."/>
            <person name="Barry K."/>
            <person name="Hainaut M."/>
            <person name="Henrissat B."/>
            <person name="Johnson J."/>
            <person name="Kuo A."/>
            <person name="Lim J.H.P."/>
            <person name="Lipzen A."/>
            <person name="Nolan M."/>
            <person name="Ohm R.A."/>
            <person name="Tamas L."/>
            <person name="Grigoriev I.V."/>
            <person name="Spatafora J.W."/>
            <person name="Nagy L.G."/>
            <person name="Kovacs G.M."/>
        </authorList>
    </citation>
    <scope>NUCLEOTIDE SEQUENCE [LARGE SCALE GENOMIC DNA]</scope>
    <source>
        <strain evidence="2 3">DSE2036</strain>
    </source>
</reference>
<evidence type="ECO:0000256" key="1">
    <source>
        <dbReference type="SAM" id="MobiDB-lite"/>
    </source>
</evidence>
<sequence>MPAKNQQDDIPEGIVKDNDYATRDDKNPIPVVPDDVPVEDPYDPTTADSSKQLERDEKDAIDRRNIINERTRGAAKKPGTYIEPGDEEGLPGPDDGRSSIRQ</sequence>
<gene>
    <name evidence="2" type="ORF">DM02DRAFT_623426</name>
</gene>